<dbReference type="Pfam" id="PF01094">
    <property type="entry name" value="ANF_receptor"/>
    <property type="match status" value="1"/>
</dbReference>
<proteinExistence type="inferred from homology"/>
<dbReference type="PROSITE" id="PS00981">
    <property type="entry name" value="G_PROTEIN_RECEP_F3_3"/>
    <property type="match status" value="1"/>
</dbReference>
<reference evidence="14" key="2">
    <citation type="submission" date="2025-08" db="UniProtKB">
        <authorList>
            <consortium name="Ensembl"/>
        </authorList>
    </citation>
    <scope>IDENTIFICATION</scope>
</reference>
<dbReference type="InterPro" id="IPR011500">
    <property type="entry name" value="GPCR_3_9-Cys_dom"/>
</dbReference>
<dbReference type="InterPro" id="IPR028082">
    <property type="entry name" value="Peripla_BP_I"/>
</dbReference>
<dbReference type="InterPro" id="IPR000068">
    <property type="entry name" value="GPCR_3_Ca_sens_rcpt-rel"/>
</dbReference>
<dbReference type="FunFam" id="3.40.50.2300:FF:000024">
    <property type="entry name" value="Vomeronasal 2, receptor 73"/>
    <property type="match status" value="1"/>
</dbReference>
<dbReference type="InterPro" id="IPR001828">
    <property type="entry name" value="ANF_lig-bd_rcpt"/>
</dbReference>
<dbReference type="Gene3D" id="2.10.50.30">
    <property type="entry name" value="GPCR, family 3, nine cysteines domain"/>
    <property type="match status" value="1"/>
</dbReference>
<evidence type="ECO:0000256" key="2">
    <source>
        <dbReference type="ARBA" id="ARBA00007242"/>
    </source>
</evidence>
<dbReference type="Gene3D" id="3.40.50.2300">
    <property type="match status" value="2"/>
</dbReference>
<dbReference type="OMA" id="WENEILI"/>
<evidence type="ECO:0000256" key="4">
    <source>
        <dbReference type="ARBA" id="ARBA00022692"/>
    </source>
</evidence>
<dbReference type="Pfam" id="PF07562">
    <property type="entry name" value="NCD3G"/>
    <property type="match status" value="1"/>
</dbReference>
<keyword evidence="4 12" id="KW-0812">Transmembrane</keyword>
<keyword evidence="8 12" id="KW-0472">Membrane</keyword>
<feature type="transmembrane region" description="Helical" evidence="12">
    <location>
        <begin position="594"/>
        <end position="617"/>
    </location>
</feature>
<evidence type="ECO:0000256" key="12">
    <source>
        <dbReference type="SAM" id="Phobius"/>
    </source>
</evidence>
<dbReference type="SUPFAM" id="SSF53822">
    <property type="entry name" value="Periplasmic binding protein-like I"/>
    <property type="match status" value="1"/>
</dbReference>
<keyword evidence="6 12" id="KW-1133">Transmembrane helix</keyword>
<dbReference type="Proteomes" id="UP000472272">
    <property type="component" value="Chromosome 13"/>
</dbReference>
<feature type="transmembrane region" description="Helical" evidence="12">
    <location>
        <begin position="717"/>
        <end position="737"/>
    </location>
</feature>
<evidence type="ECO:0000256" key="5">
    <source>
        <dbReference type="ARBA" id="ARBA00022729"/>
    </source>
</evidence>
<keyword evidence="9" id="KW-0675">Receptor</keyword>
<dbReference type="PROSITE" id="PS50259">
    <property type="entry name" value="G_PROTEIN_RECEP_F3_4"/>
    <property type="match status" value="1"/>
</dbReference>
<feature type="transmembrane region" description="Helical" evidence="12">
    <location>
        <begin position="561"/>
        <end position="582"/>
    </location>
</feature>
<sequence>MVPKNYQHILALVFAVLEINENPQLLSNVTLGVCIYDSYFSAQRTYHATMLLTSTLEIFVPNYLCDIQNHLAAVIGGLDSDISLYMATVLDIYKIPQVRYIPAPVMNDKTPGLSFYQMVPEETLQYEGILSLLLHFGWTWIGVIVMDNDNGERFVQTVLPVFSQKGVCFAFIERIPTLSFVTGFMDIIEDGVKIHDSMMGSKANVVAIFGESYSMSFFRWLPVLSVDNKLVGKVWIATAQLELSAFHYQRHWDAELFHGAILFRYQFSYLQRFHKFLKKGNPLSTIKDDFIKNFWEHVFSCVFLNTTGDPVDGGICTGEEKLESLPLPFFEMSMTGHSYSIYNAVYVVAHALQAMFSSRRTYGTVLVRGRPELQNQPFWQLHHFLRSVSFNNSAGDQISFDQSGKIIAGFDVINLIVSSNESFHKVKVGRLDPQAPPDRVLTINEKAHPLSVCTESCFPGYSKKVKEGEPFCCYDCIPCPEMKISAQKDMHDCYDCMDTTYPNIKHDFCIPKARTFLSYKEPLGISLSLFALSLALITALVLGIILKHHNTPIVKANNRNLTYILLISLLLCFLSALLFIGHPEPVTCLLRQTAFSIIFSVAVSSVLAKTIMVVLAFMATKPGSRMRKWVGKSLANSIVASCSLIQAGICSVWLATSAPFPDVDMHSVTTEIILECNEGSVILFSCALGYLGFLAIVSFVVAFFARKLPDSFNEAKFITFSMLVFCSVWLSFIPAYLSSKGKYMVAVEVFSILASSAGLLVCIFAPKCYIILLRPELNNRGQLVRR</sequence>
<evidence type="ECO:0000313" key="15">
    <source>
        <dbReference type="Proteomes" id="UP000472272"/>
    </source>
</evidence>
<feature type="transmembrane region" description="Helical" evidence="12">
    <location>
        <begin position="523"/>
        <end position="546"/>
    </location>
</feature>
<keyword evidence="7" id="KW-0297">G-protein coupled receptor</keyword>
<dbReference type="AlphaFoldDB" id="A0A670JF39"/>
<evidence type="ECO:0000256" key="11">
    <source>
        <dbReference type="ARBA" id="ARBA00023224"/>
    </source>
</evidence>
<evidence type="ECO:0000256" key="3">
    <source>
        <dbReference type="ARBA" id="ARBA00022475"/>
    </source>
</evidence>
<feature type="transmembrane region" description="Helical" evidence="12">
    <location>
        <begin position="680"/>
        <end position="705"/>
    </location>
</feature>
<evidence type="ECO:0000256" key="9">
    <source>
        <dbReference type="ARBA" id="ARBA00023170"/>
    </source>
</evidence>
<comment type="subcellular location">
    <subcellularLocation>
        <location evidence="1">Cell membrane</location>
        <topology evidence="1">Multi-pass membrane protein</topology>
    </subcellularLocation>
</comment>
<dbReference type="GO" id="GO:0004930">
    <property type="term" value="F:G protein-coupled receptor activity"/>
    <property type="evidence" value="ECO:0007669"/>
    <property type="project" value="UniProtKB-KW"/>
</dbReference>
<dbReference type="Pfam" id="PF00003">
    <property type="entry name" value="7tm_3"/>
    <property type="match status" value="1"/>
</dbReference>
<reference evidence="14 15" key="1">
    <citation type="journal article" date="2019" name="Proc. Natl. Acad. Sci. U.S.A.">
        <title>Regulatory changes in pterin and carotenoid genes underlie balanced color polymorphisms in the wall lizard.</title>
        <authorList>
            <person name="Andrade P."/>
            <person name="Pinho C."/>
            <person name="Perez I de Lanuza G."/>
            <person name="Afonso S."/>
            <person name="Brejcha J."/>
            <person name="Rubin C.J."/>
            <person name="Wallerman O."/>
            <person name="Pereira P."/>
            <person name="Sabatino S.J."/>
            <person name="Bellati A."/>
            <person name="Pellitteri-Rosa D."/>
            <person name="Bosakova Z."/>
            <person name="Bunikis I."/>
            <person name="Carretero M.A."/>
            <person name="Feiner N."/>
            <person name="Marsik P."/>
            <person name="Pauperio F."/>
            <person name="Salvi D."/>
            <person name="Soler L."/>
            <person name="While G.M."/>
            <person name="Uller T."/>
            <person name="Font E."/>
            <person name="Andersson L."/>
            <person name="Carneiro M."/>
        </authorList>
    </citation>
    <scope>NUCLEOTIDE SEQUENCE</scope>
</reference>
<dbReference type="InterPro" id="IPR017979">
    <property type="entry name" value="GPCR_3_CS"/>
</dbReference>
<keyword evidence="3" id="KW-1003">Cell membrane</keyword>
<keyword evidence="5" id="KW-0732">Signal</keyword>
<reference evidence="14" key="3">
    <citation type="submission" date="2025-09" db="UniProtKB">
        <authorList>
            <consortium name="Ensembl"/>
        </authorList>
    </citation>
    <scope>IDENTIFICATION</scope>
</reference>
<evidence type="ECO:0000313" key="14">
    <source>
        <dbReference type="Ensembl" id="ENSPMRP00000022720.1"/>
    </source>
</evidence>
<dbReference type="FunFam" id="2.10.50.30:FF:000002">
    <property type="entry name" value="Vomeronasal 2 receptor, h1"/>
    <property type="match status" value="1"/>
</dbReference>
<dbReference type="InterPro" id="IPR004073">
    <property type="entry name" value="GPCR_3_vmron_rcpt_2"/>
</dbReference>
<protein>
    <recommendedName>
        <fullName evidence="13">G-protein coupled receptors family 3 profile domain-containing protein</fullName>
    </recommendedName>
</protein>
<dbReference type="PANTHER" id="PTHR24061">
    <property type="entry name" value="CALCIUM-SENSING RECEPTOR-RELATED"/>
    <property type="match status" value="1"/>
</dbReference>
<dbReference type="PRINTS" id="PR01535">
    <property type="entry name" value="VOMERONASL2R"/>
</dbReference>
<accession>A0A670JF39</accession>
<evidence type="ECO:0000256" key="6">
    <source>
        <dbReference type="ARBA" id="ARBA00022989"/>
    </source>
</evidence>
<feature type="transmembrane region" description="Helical" evidence="12">
    <location>
        <begin position="743"/>
        <end position="765"/>
    </location>
</feature>
<dbReference type="PANTHER" id="PTHR24061:SF599">
    <property type="entry name" value="G-PROTEIN COUPLED RECEPTORS FAMILY 3 PROFILE DOMAIN-CONTAINING PROTEIN"/>
    <property type="match status" value="1"/>
</dbReference>
<evidence type="ECO:0000256" key="7">
    <source>
        <dbReference type="ARBA" id="ARBA00023040"/>
    </source>
</evidence>
<evidence type="ECO:0000256" key="10">
    <source>
        <dbReference type="ARBA" id="ARBA00023180"/>
    </source>
</evidence>
<comment type="similarity">
    <text evidence="2">Belongs to the G-protein coupled receptor 3 family.</text>
</comment>
<dbReference type="InterPro" id="IPR017978">
    <property type="entry name" value="GPCR_3_C"/>
</dbReference>
<evidence type="ECO:0000256" key="8">
    <source>
        <dbReference type="ARBA" id="ARBA00023136"/>
    </source>
</evidence>
<keyword evidence="11" id="KW-0807">Transducer</keyword>
<organism evidence="14 15">
    <name type="scientific">Podarcis muralis</name>
    <name type="common">Wall lizard</name>
    <name type="synonym">Lacerta muralis</name>
    <dbReference type="NCBI Taxonomy" id="64176"/>
    <lineage>
        <taxon>Eukaryota</taxon>
        <taxon>Metazoa</taxon>
        <taxon>Chordata</taxon>
        <taxon>Craniata</taxon>
        <taxon>Vertebrata</taxon>
        <taxon>Euteleostomi</taxon>
        <taxon>Lepidosauria</taxon>
        <taxon>Squamata</taxon>
        <taxon>Bifurcata</taxon>
        <taxon>Unidentata</taxon>
        <taxon>Episquamata</taxon>
        <taxon>Laterata</taxon>
        <taxon>Lacertibaenia</taxon>
        <taxon>Lacertidae</taxon>
        <taxon>Podarcis</taxon>
    </lineage>
</organism>
<dbReference type="InterPro" id="IPR000337">
    <property type="entry name" value="GPCR_3"/>
</dbReference>
<keyword evidence="15" id="KW-1185">Reference proteome</keyword>
<keyword evidence="10" id="KW-0325">Glycoprotein</keyword>
<dbReference type="PRINTS" id="PR00248">
    <property type="entry name" value="GPCRMGR"/>
</dbReference>
<dbReference type="GO" id="GO:0005886">
    <property type="term" value="C:plasma membrane"/>
    <property type="evidence" value="ECO:0007669"/>
    <property type="project" value="UniProtKB-SubCell"/>
</dbReference>
<dbReference type="GeneTree" id="ENSGT00950000182788"/>
<evidence type="ECO:0000256" key="1">
    <source>
        <dbReference type="ARBA" id="ARBA00004651"/>
    </source>
</evidence>
<name>A0A670JF39_PODMU</name>
<dbReference type="CDD" id="cd15283">
    <property type="entry name" value="7tmC_V2R_pheromone"/>
    <property type="match status" value="1"/>
</dbReference>
<feature type="transmembrane region" description="Helical" evidence="12">
    <location>
        <begin position="638"/>
        <end position="660"/>
    </location>
</feature>
<dbReference type="Ensembl" id="ENSPMRT00000024145.1">
    <property type="protein sequence ID" value="ENSPMRP00000022720.1"/>
    <property type="gene ID" value="ENSPMRG00000014754.1"/>
</dbReference>
<dbReference type="InterPro" id="IPR038550">
    <property type="entry name" value="GPCR_3_9-Cys_sf"/>
</dbReference>
<feature type="domain" description="G-protein coupled receptors family 3 profile" evidence="13">
    <location>
        <begin position="523"/>
        <end position="786"/>
    </location>
</feature>
<evidence type="ECO:0000259" key="13">
    <source>
        <dbReference type="PROSITE" id="PS50259"/>
    </source>
</evidence>